<dbReference type="Proteomes" id="UP000799437">
    <property type="component" value="Unassembled WGS sequence"/>
</dbReference>
<keyword evidence="7" id="KW-1185">Reference proteome</keyword>
<dbReference type="InterPro" id="IPR029058">
    <property type="entry name" value="AB_hydrolase_fold"/>
</dbReference>
<protein>
    <submittedName>
        <fullName evidence="6">Alpha/beta-hydrolase</fullName>
    </submittedName>
</protein>
<dbReference type="PANTHER" id="PTHR48081:SF8">
    <property type="entry name" value="ALPHA_BETA HYDROLASE FOLD-3 DOMAIN-CONTAINING PROTEIN-RELATED"/>
    <property type="match status" value="1"/>
</dbReference>
<gene>
    <name evidence="6" type="ORF">EJ05DRAFT_474236</name>
</gene>
<dbReference type="GeneID" id="54484621"/>
<dbReference type="RefSeq" id="XP_033602802.1">
    <property type="nucleotide sequence ID" value="XM_033743567.1"/>
</dbReference>
<dbReference type="InterPro" id="IPR013094">
    <property type="entry name" value="AB_hydrolase_3"/>
</dbReference>
<keyword evidence="4" id="KW-1133">Transmembrane helix</keyword>
<organism evidence="6 7">
    <name type="scientific">Pseudovirgaria hyperparasitica</name>
    <dbReference type="NCBI Taxonomy" id="470096"/>
    <lineage>
        <taxon>Eukaryota</taxon>
        <taxon>Fungi</taxon>
        <taxon>Dikarya</taxon>
        <taxon>Ascomycota</taxon>
        <taxon>Pezizomycotina</taxon>
        <taxon>Dothideomycetes</taxon>
        <taxon>Dothideomycetes incertae sedis</taxon>
        <taxon>Acrospermales</taxon>
        <taxon>Acrospermaceae</taxon>
        <taxon>Pseudovirgaria</taxon>
    </lineage>
</organism>
<dbReference type="AlphaFoldDB" id="A0A6A6WGS2"/>
<dbReference type="Pfam" id="PF07859">
    <property type="entry name" value="Abhydrolase_3"/>
    <property type="match status" value="1"/>
</dbReference>
<dbReference type="PROSITE" id="PS01174">
    <property type="entry name" value="LIPASE_GDXG_SER"/>
    <property type="match status" value="1"/>
</dbReference>
<sequence length="375" mass="40972">MALITSQPFKGIYVLLALAFELSRFPLFVVSYLIPNLRPNAKWTFRQAIGIKIVRLFLYHAGAVEMNVPLPLAPGAEGKQFLTVEPASEKYYTGPLRVGNVSPIKIGGTWYPHAPTKAELKGKDVGLHFHGGAFVIGDGRKRDAGFAGATLNKHAKLPFVFAPQYRLSGAPTNGKFPAAFQDAVTTYLYPLHDLEVPASRIIISGDSAGGNLCLALLRYIAQFGKEVDIPAPGASLLFSPWVEPHGSYDQARTRMAPNYATDYIHSSFGAWGISKYIPDSMKSPSAKFAEYISPLGNPFKSTVPIWITVGGSEVLLGDDTQLYEELKKEGNEVALDIQENAPHDYILVGPIVGFEFAARKSSQAARSFINKKRKL</sequence>
<feature type="transmembrane region" description="Helical" evidence="4">
    <location>
        <begin position="12"/>
        <end position="34"/>
    </location>
</feature>
<dbReference type="SUPFAM" id="SSF53474">
    <property type="entry name" value="alpha/beta-Hydrolases"/>
    <property type="match status" value="1"/>
</dbReference>
<dbReference type="PANTHER" id="PTHR48081">
    <property type="entry name" value="AB HYDROLASE SUPERFAMILY PROTEIN C4A8.06C"/>
    <property type="match status" value="1"/>
</dbReference>
<reference evidence="6" key="1">
    <citation type="journal article" date="2020" name="Stud. Mycol.">
        <title>101 Dothideomycetes genomes: a test case for predicting lifestyles and emergence of pathogens.</title>
        <authorList>
            <person name="Haridas S."/>
            <person name="Albert R."/>
            <person name="Binder M."/>
            <person name="Bloem J."/>
            <person name="Labutti K."/>
            <person name="Salamov A."/>
            <person name="Andreopoulos B."/>
            <person name="Baker S."/>
            <person name="Barry K."/>
            <person name="Bills G."/>
            <person name="Bluhm B."/>
            <person name="Cannon C."/>
            <person name="Castanera R."/>
            <person name="Culley D."/>
            <person name="Daum C."/>
            <person name="Ezra D."/>
            <person name="Gonzalez J."/>
            <person name="Henrissat B."/>
            <person name="Kuo A."/>
            <person name="Liang C."/>
            <person name="Lipzen A."/>
            <person name="Lutzoni F."/>
            <person name="Magnuson J."/>
            <person name="Mondo S."/>
            <person name="Nolan M."/>
            <person name="Ohm R."/>
            <person name="Pangilinan J."/>
            <person name="Park H.-J."/>
            <person name="Ramirez L."/>
            <person name="Alfaro M."/>
            <person name="Sun H."/>
            <person name="Tritt A."/>
            <person name="Yoshinaga Y."/>
            <person name="Zwiers L.-H."/>
            <person name="Turgeon B."/>
            <person name="Goodwin S."/>
            <person name="Spatafora J."/>
            <person name="Crous P."/>
            <person name="Grigoriev I."/>
        </authorList>
    </citation>
    <scope>NUCLEOTIDE SEQUENCE</scope>
    <source>
        <strain evidence="6">CBS 121739</strain>
    </source>
</reference>
<proteinExistence type="inferred from homology"/>
<accession>A0A6A6WGS2</accession>
<keyword evidence="4" id="KW-0472">Membrane</keyword>
<evidence type="ECO:0000256" key="4">
    <source>
        <dbReference type="SAM" id="Phobius"/>
    </source>
</evidence>
<feature type="active site" evidence="3">
    <location>
        <position position="207"/>
    </location>
</feature>
<dbReference type="Gene3D" id="3.40.50.1820">
    <property type="entry name" value="alpha/beta hydrolase"/>
    <property type="match status" value="1"/>
</dbReference>
<dbReference type="OrthoDB" id="2152029at2759"/>
<evidence type="ECO:0000256" key="1">
    <source>
        <dbReference type="ARBA" id="ARBA00010515"/>
    </source>
</evidence>
<dbReference type="InterPro" id="IPR033140">
    <property type="entry name" value="Lipase_GDXG_put_SER_AS"/>
</dbReference>
<feature type="domain" description="Alpha/beta hydrolase fold-3" evidence="5">
    <location>
        <begin position="127"/>
        <end position="346"/>
    </location>
</feature>
<evidence type="ECO:0000256" key="2">
    <source>
        <dbReference type="ARBA" id="ARBA00022801"/>
    </source>
</evidence>
<dbReference type="GO" id="GO:0016787">
    <property type="term" value="F:hydrolase activity"/>
    <property type="evidence" value="ECO:0007669"/>
    <property type="project" value="UniProtKB-KW"/>
</dbReference>
<keyword evidence="2 6" id="KW-0378">Hydrolase</keyword>
<evidence type="ECO:0000256" key="3">
    <source>
        <dbReference type="PROSITE-ProRule" id="PRU10038"/>
    </source>
</evidence>
<keyword evidence="4" id="KW-0812">Transmembrane</keyword>
<dbReference type="InterPro" id="IPR050300">
    <property type="entry name" value="GDXG_lipolytic_enzyme"/>
</dbReference>
<evidence type="ECO:0000259" key="5">
    <source>
        <dbReference type="Pfam" id="PF07859"/>
    </source>
</evidence>
<name>A0A6A6WGS2_9PEZI</name>
<comment type="similarity">
    <text evidence="1">Belongs to the 'GDXG' lipolytic enzyme family.</text>
</comment>
<evidence type="ECO:0000313" key="6">
    <source>
        <dbReference type="EMBL" id="KAF2760351.1"/>
    </source>
</evidence>
<dbReference type="EMBL" id="ML996568">
    <property type="protein sequence ID" value="KAF2760351.1"/>
    <property type="molecule type" value="Genomic_DNA"/>
</dbReference>
<evidence type="ECO:0000313" key="7">
    <source>
        <dbReference type="Proteomes" id="UP000799437"/>
    </source>
</evidence>